<reference evidence="2 3" key="3">
    <citation type="submission" date="2023-06" db="EMBL/GenBank/DDBJ databases">
        <authorList>
            <person name="Zeman M."/>
            <person name="Kubasova T."/>
            <person name="Jahodarova E."/>
            <person name="Nykrynova M."/>
            <person name="Rychlik I."/>
        </authorList>
    </citation>
    <scope>NUCLEOTIDE SEQUENCE [LARGE SCALE GENOMIC DNA]</scope>
    <source>
        <strain evidence="2 3">ET340</strain>
    </source>
</reference>
<comment type="caution">
    <text evidence="2">The sequence shown here is derived from an EMBL/GenBank/DDBJ whole genome shotgun (WGS) entry which is preliminary data.</text>
</comment>
<name>A0ABT7UPJ5_9FIRM</name>
<evidence type="ECO:0008006" key="4">
    <source>
        <dbReference type="Google" id="ProtNLM"/>
    </source>
</evidence>
<feature type="transmembrane region" description="Helical" evidence="1">
    <location>
        <begin position="270"/>
        <end position="292"/>
    </location>
</feature>
<reference evidence="2 3" key="2">
    <citation type="submission" date="2023-06" db="EMBL/GenBank/DDBJ databases">
        <title>Identification and characterization of horizontal gene transfer across gut microbiota members of farm animals based on homology search.</title>
        <authorList>
            <person name="Schwarzerova J."/>
            <person name="Nykrynova M."/>
            <person name="Jureckova K."/>
            <person name="Cejkova D."/>
            <person name="Rychlik I."/>
        </authorList>
    </citation>
    <scope>NUCLEOTIDE SEQUENCE [LARGE SCALE GENOMIC DNA]</scope>
    <source>
        <strain evidence="2 3">ET340</strain>
    </source>
</reference>
<keyword evidence="1" id="KW-1133">Transmembrane helix</keyword>
<feature type="transmembrane region" description="Helical" evidence="1">
    <location>
        <begin position="351"/>
        <end position="370"/>
    </location>
</feature>
<accession>A0ABT7UPJ5</accession>
<keyword evidence="3" id="KW-1185">Reference proteome</keyword>
<evidence type="ECO:0000256" key="1">
    <source>
        <dbReference type="SAM" id="Phobius"/>
    </source>
</evidence>
<evidence type="ECO:0000313" key="2">
    <source>
        <dbReference type="EMBL" id="MDM8200811.1"/>
    </source>
</evidence>
<proteinExistence type="predicted"/>
<gene>
    <name evidence="2" type="ORF">QUW08_05805</name>
</gene>
<dbReference type="Proteomes" id="UP001529380">
    <property type="component" value="Unassembled WGS sequence"/>
</dbReference>
<sequence>MEKKYAEAAQKATELQTKALEKQKDAIDESKEKLNQWAVRAEQSMKKLQSGMSGLGKGISAIGGPLVTGALGVLGGGLATMLKENETLKASLESVKSSLQGAFAPITQAVLPLVDTFAQTISGLAQTVAPLLSNVLGSVSKVVAGMLGGVDLSGLLTPLTAGLDGILGLFSKLGQATGTWMQGLDLSGLAGSFAGLAAAIGPVVQLAMGGLAWAWQNVLLPLSGWAIQSVAPAFFNLLSAAMQALNPIVEAFQPFAQYLWESFLQPLAEWTGGVVVSVIEGIVNGLTLFSAWISENMELVQLIVTLVASFAAAWVLVNTALAVWNVISLVATAGATALGAAVAFLTSPVTLIIAGIAALIAVVALLITHWDQVKQVGAAALQFLQEVWAAACEWFNAIVVQPLAALFSTFWQIVQNLAQLALSKLQAIWGTLCGWMQRLVIDPLTSAWTGFKDIMLNLWDGIAGGVRGAVNSIIGFVNGMIRAAVDGVNTVIRLLNSISFRVPDWVWGIGGETFGFDIPTVSAPQIPMLARGGVIRQPVLAMMGEYAGAATNPEIAAPESRLRELMAEQNGPVLAAILQLAQAVSSGCARELVANQPIEVKLDGQVLYRAMAKIEANRGVKIGGAFANAY</sequence>
<reference evidence="3" key="1">
    <citation type="submission" date="2023-06" db="EMBL/GenBank/DDBJ databases">
        <title>Identification and characterization of horizontal gene transfer across gut microbiota members of farm animals based on homology search.</title>
        <authorList>
            <person name="Zeman M."/>
            <person name="Kubasova T."/>
            <person name="Jahodarova E."/>
            <person name="Nykrynova M."/>
            <person name="Rychlik I."/>
        </authorList>
    </citation>
    <scope>NUCLEOTIDE SEQUENCE [LARGE SCALE GENOMIC DNA]</scope>
    <source>
        <strain evidence="3">ET340</strain>
    </source>
</reference>
<organism evidence="2 3">
    <name type="scientific">Allofournierella massiliensis</name>
    <dbReference type="NCBI Taxonomy" id="1650663"/>
    <lineage>
        <taxon>Bacteria</taxon>
        <taxon>Bacillati</taxon>
        <taxon>Bacillota</taxon>
        <taxon>Clostridia</taxon>
        <taxon>Eubacteriales</taxon>
        <taxon>Oscillospiraceae</taxon>
        <taxon>Allofournierella</taxon>
    </lineage>
</organism>
<feature type="transmembrane region" description="Helical" evidence="1">
    <location>
        <begin position="323"/>
        <end position="344"/>
    </location>
</feature>
<dbReference type="EMBL" id="JAUDCL010000007">
    <property type="protein sequence ID" value="MDM8200811.1"/>
    <property type="molecule type" value="Genomic_DNA"/>
</dbReference>
<feature type="transmembrane region" description="Helical" evidence="1">
    <location>
        <begin position="189"/>
        <end position="215"/>
    </location>
</feature>
<evidence type="ECO:0000313" key="3">
    <source>
        <dbReference type="Proteomes" id="UP001529380"/>
    </source>
</evidence>
<dbReference type="RefSeq" id="WP_289599505.1">
    <property type="nucleotide sequence ID" value="NZ_JAUDCL010000007.1"/>
</dbReference>
<protein>
    <recommendedName>
        <fullName evidence="4">Phage-related protein</fullName>
    </recommendedName>
</protein>
<feature type="transmembrane region" description="Helical" evidence="1">
    <location>
        <begin position="299"/>
        <end position="317"/>
    </location>
</feature>
<keyword evidence="1" id="KW-0472">Membrane</keyword>
<keyword evidence="1" id="KW-0812">Transmembrane</keyword>